<keyword evidence="4" id="KW-1185">Reference proteome</keyword>
<evidence type="ECO:0000256" key="1">
    <source>
        <dbReference type="SAM" id="Phobius"/>
    </source>
</evidence>
<dbReference type="InterPro" id="IPR007168">
    <property type="entry name" value="Phageshock_PspC_N"/>
</dbReference>
<sequence>MRSSSVNSSKSDHIICGVVARISDKFGWSRFWTRIISAILIIMNPVFGLLTYFVLAWLLSKYDE</sequence>
<evidence type="ECO:0000259" key="2">
    <source>
        <dbReference type="Pfam" id="PF04024"/>
    </source>
</evidence>
<evidence type="ECO:0000313" key="3">
    <source>
        <dbReference type="EMBL" id="MCL1126420.1"/>
    </source>
</evidence>
<keyword evidence="1" id="KW-0472">Membrane</keyword>
<dbReference type="RefSeq" id="WP_248941809.1">
    <property type="nucleotide sequence ID" value="NZ_JAKIKS010000087.1"/>
</dbReference>
<feature type="domain" description="Phage shock protein PspC N-terminal" evidence="2">
    <location>
        <begin position="9"/>
        <end position="60"/>
    </location>
</feature>
<proteinExistence type="predicted"/>
<keyword evidence="1" id="KW-1133">Transmembrane helix</keyword>
<dbReference type="Pfam" id="PF04024">
    <property type="entry name" value="PspC"/>
    <property type="match status" value="1"/>
</dbReference>
<keyword evidence="1" id="KW-0812">Transmembrane</keyword>
<organism evidence="3 4">
    <name type="scientific">Shewanella surugensis</name>
    <dbReference type="NCBI Taxonomy" id="212020"/>
    <lineage>
        <taxon>Bacteria</taxon>
        <taxon>Pseudomonadati</taxon>
        <taxon>Pseudomonadota</taxon>
        <taxon>Gammaproteobacteria</taxon>
        <taxon>Alteromonadales</taxon>
        <taxon>Shewanellaceae</taxon>
        <taxon>Shewanella</taxon>
    </lineage>
</organism>
<name>A0ABT0LG18_9GAMM</name>
<comment type="caution">
    <text evidence="3">The sequence shown here is derived from an EMBL/GenBank/DDBJ whole genome shotgun (WGS) entry which is preliminary data.</text>
</comment>
<accession>A0ABT0LG18</accession>
<dbReference type="Proteomes" id="UP001203423">
    <property type="component" value="Unassembled WGS sequence"/>
</dbReference>
<feature type="transmembrane region" description="Helical" evidence="1">
    <location>
        <begin position="35"/>
        <end position="59"/>
    </location>
</feature>
<reference evidence="3 4" key="1">
    <citation type="submission" date="2022-01" db="EMBL/GenBank/DDBJ databases">
        <title>Whole genome-based taxonomy of the Shewanellaceae.</title>
        <authorList>
            <person name="Martin-Rodriguez A.J."/>
        </authorList>
    </citation>
    <scope>NUCLEOTIDE SEQUENCE [LARGE SCALE GENOMIC DNA]</scope>
    <source>
        <strain evidence="3 4">DSM 17177</strain>
    </source>
</reference>
<gene>
    <name evidence="3" type="ORF">L2764_18505</name>
</gene>
<dbReference type="EMBL" id="JAKIKS010000087">
    <property type="protein sequence ID" value="MCL1126420.1"/>
    <property type="molecule type" value="Genomic_DNA"/>
</dbReference>
<evidence type="ECO:0000313" key="4">
    <source>
        <dbReference type="Proteomes" id="UP001203423"/>
    </source>
</evidence>
<protein>
    <submittedName>
        <fullName evidence="3">PspC domain-containing protein</fullName>
    </submittedName>
</protein>